<evidence type="ECO:0000313" key="6">
    <source>
        <dbReference type="EMBL" id="GJD49463.1"/>
    </source>
</evidence>
<keyword evidence="7" id="KW-1185">Reference proteome</keyword>
<reference evidence="6" key="2">
    <citation type="submission" date="2021-08" db="EMBL/GenBank/DDBJ databases">
        <authorList>
            <person name="Tani A."/>
            <person name="Ola A."/>
            <person name="Ogura Y."/>
            <person name="Katsura K."/>
            <person name="Hayashi T."/>
        </authorList>
    </citation>
    <scope>NUCLEOTIDE SEQUENCE</scope>
    <source>
        <strain evidence="6">KCTC 52305</strain>
    </source>
</reference>
<reference evidence="6" key="1">
    <citation type="journal article" date="2021" name="Front. Microbiol.">
        <title>Comprehensive Comparative Genomics and Phenotyping of Methylobacterium Species.</title>
        <authorList>
            <person name="Alessa O."/>
            <person name="Ogura Y."/>
            <person name="Fujitani Y."/>
            <person name="Takami H."/>
            <person name="Hayashi T."/>
            <person name="Sahin N."/>
            <person name="Tani A."/>
        </authorList>
    </citation>
    <scope>NUCLEOTIDE SEQUENCE</scope>
    <source>
        <strain evidence="6">KCTC 52305</strain>
    </source>
</reference>
<dbReference type="PANTHER" id="PTHR34820">
    <property type="entry name" value="INNER MEMBRANE PROTEIN YEBZ"/>
    <property type="match status" value="1"/>
</dbReference>
<sequence length="134" mass="14209">MVTSASHERVRSRGLGWCAGMTVLTLLAHAVPTPAFAHAHLVSASPPVDGTVRTPPQELTIAFTEKLEEALSSIVVKDAAGRRVDAGTAHLAGDAKGLTVRLRDLPPGLYTVDWAATSVDTHRTTGRFTFTVKP</sequence>
<evidence type="ECO:0000313" key="7">
    <source>
        <dbReference type="Proteomes" id="UP001055167"/>
    </source>
</evidence>
<comment type="subcellular location">
    <subcellularLocation>
        <location evidence="1">Cell envelope</location>
    </subcellularLocation>
</comment>
<dbReference type="Pfam" id="PF04234">
    <property type="entry name" value="CopC"/>
    <property type="match status" value="1"/>
</dbReference>
<dbReference type="InterPro" id="IPR032694">
    <property type="entry name" value="CopC/D"/>
</dbReference>
<dbReference type="InterPro" id="IPR014756">
    <property type="entry name" value="Ig_E-set"/>
</dbReference>
<dbReference type="PANTHER" id="PTHR34820:SF4">
    <property type="entry name" value="INNER MEMBRANE PROTEIN YEBZ"/>
    <property type="match status" value="1"/>
</dbReference>
<evidence type="ECO:0000256" key="2">
    <source>
        <dbReference type="ARBA" id="ARBA00022723"/>
    </source>
</evidence>
<keyword evidence="3" id="KW-0732">Signal</keyword>
<keyword evidence="2" id="KW-0479">Metal-binding</keyword>
<name>A0ABQ4QVU1_9HYPH</name>
<dbReference type="Proteomes" id="UP001055167">
    <property type="component" value="Unassembled WGS sequence"/>
</dbReference>
<feature type="domain" description="CopC" evidence="5">
    <location>
        <begin position="38"/>
        <end position="132"/>
    </location>
</feature>
<dbReference type="InterPro" id="IPR007348">
    <property type="entry name" value="CopC_dom"/>
</dbReference>
<dbReference type="InterPro" id="IPR014755">
    <property type="entry name" value="Cu-Rt/internalin_Ig-like"/>
</dbReference>
<gene>
    <name evidence="6" type="primary">yobA</name>
    <name evidence="6" type="ORF">OPKNFCMD_2193</name>
</gene>
<keyword evidence="4" id="KW-0186">Copper</keyword>
<dbReference type="Gene3D" id="2.60.40.1220">
    <property type="match status" value="1"/>
</dbReference>
<evidence type="ECO:0000256" key="1">
    <source>
        <dbReference type="ARBA" id="ARBA00004196"/>
    </source>
</evidence>
<accession>A0ABQ4QVU1</accession>
<organism evidence="6 7">
    <name type="scientific">Methylobacterium crusticola</name>
    <dbReference type="NCBI Taxonomy" id="1697972"/>
    <lineage>
        <taxon>Bacteria</taxon>
        <taxon>Pseudomonadati</taxon>
        <taxon>Pseudomonadota</taxon>
        <taxon>Alphaproteobacteria</taxon>
        <taxon>Hyphomicrobiales</taxon>
        <taxon>Methylobacteriaceae</taxon>
        <taxon>Methylobacterium</taxon>
    </lineage>
</organism>
<proteinExistence type="predicted"/>
<comment type="caution">
    <text evidence="6">The sequence shown here is derived from an EMBL/GenBank/DDBJ whole genome shotgun (WGS) entry which is preliminary data.</text>
</comment>
<evidence type="ECO:0000256" key="3">
    <source>
        <dbReference type="ARBA" id="ARBA00022729"/>
    </source>
</evidence>
<protein>
    <submittedName>
        <fullName evidence="6">Protein YobA</fullName>
    </submittedName>
</protein>
<evidence type="ECO:0000256" key="4">
    <source>
        <dbReference type="ARBA" id="ARBA00023008"/>
    </source>
</evidence>
<evidence type="ECO:0000259" key="5">
    <source>
        <dbReference type="Pfam" id="PF04234"/>
    </source>
</evidence>
<dbReference type="SUPFAM" id="SSF81296">
    <property type="entry name" value="E set domains"/>
    <property type="match status" value="1"/>
</dbReference>
<dbReference type="EMBL" id="BPQH01000006">
    <property type="protein sequence ID" value="GJD49463.1"/>
    <property type="molecule type" value="Genomic_DNA"/>
</dbReference>